<proteinExistence type="predicted"/>
<evidence type="ECO:0000256" key="1">
    <source>
        <dbReference type="SAM" id="MobiDB-lite"/>
    </source>
</evidence>
<feature type="region of interest" description="Disordered" evidence="1">
    <location>
        <begin position="1"/>
        <end position="22"/>
    </location>
</feature>
<name>A0ABR1FA08_9ASCO</name>
<evidence type="ECO:0000313" key="2">
    <source>
        <dbReference type="EMBL" id="KAK7206674.1"/>
    </source>
</evidence>
<evidence type="ECO:0000313" key="3">
    <source>
        <dbReference type="Proteomes" id="UP001498771"/>
    </source>
</evidence>
<sequence length="292" mass="32449">MMDATEAGEDTAAAAAEDDHSLSYQSVQEIRRAFESFWTDYATTVGAAASSDSDATGVDRLDELHQRYVQRYLAHVKVPLGDGQRPNEGSRTTDDGTLSDALPELDSDAEDDSEIDARISKVLRQQDQQHDQSSVGSRRDRPRKRTHSELSSSSHQRRRSANPPQQQKQQHPPPSATTATTTTTKAKALRQRPQIRPLTSGVLSSIVLVNSYDTPSTLRTLAAAKRKKQAALKRKRKGESDLDVDALWAAHWRMKSSASARKMNGKLKSSSANARPPYLRRALRRGKRCYKL</sequence>
<gene>
    <name evidence="2" type="ORF">BZA70DRAFT_111090</name>
</gene>
<organism evidence="2 3">
    <name type="scientific">Myxozyma melibiosi</name>
    <dbReference type="NCBI Taxonomy" id="54550"/>
    <lineage>
        <taxon>Eukaryota</taxon>
        <taxon>Fungi</taxon>
        <taxon>Dikarya</taxon>
        <taxon>Ascomycota</taxon>
        <taxon>Saccharomycotina</taxon>
        <taxon>Lipomycetes</taxon>
        <taxon>Lipomycetales</taxon>
        <taxon>Lipomycetaceae</taxon>
        <taxon>Myxozyma</taxon>
    </lineage>
</organism>
<protein>
    <submittedName>
        <fullName evidence="2">Uncharacterized protein</fullName>
    </submittedName>
</protein>
<reference evidence="2 3" key="1">
    <citation type="submission" date="2024-03" db="EMBL/GenBank/DDBJ databases">
        <title>Genome-scale model development and genomic sequencing of the oleaginous clade Lipomyces.</title>
        <authorList>
            <consortium name="Lawrence Berkeley National Laboratory"/>
            <person name="Czajka J.J."/>
            <person name="Han Y."/>
            <person name="Kim J."/>
            <person name="Mondo S.J."/>
            <person name="Hofstad B.A."/>
            <person name="Robles A."/>
            <person name="Haridas S."/>
            <person name="Riley R."/>
            <person name="LaButti K."/>
            <person name="Pangilinan J."/>
            <person name="Andreopoulos W."/>
            <person name="Lipzen A."/>
            <person name="Yan J."/>
            <person name="Wang M."/>
            <person name="Ng V."/>
            <person name="Grigoriev I.V."/>
            <person name="Spatafora J.W."/>
            <person name="Magnuson J.K."/>
            <person name="Baker S.E."/>
            <person name="Pomraning K.R."/>
        </authorList>
    </citation>
    <scope>NUCLEOTIDE SEQUENCE [LARGE SCALE GENOMIC DNA]</scope>
    <source>
        <strain evidence="2 3">Phaff 52-87</strain>
    </source>
</reference>
<feature type="compositionally biased region" description="Acidic residues" evidence="1">
    <location>
        <begin position="103"/>
        <end position="114"/>
    </location>
</feature>
<feature type="region of interest" description="Disordered" evidence="1">
    <location>
        <begin position="79"/>
        <end position="196"/>
    </location>
</feature>
<comment type="caution">
    <text evidence="2">The sequence shown here is derived from an EMBL/GenBank/DDBJ whole genome shotgun (WGS) entry which is preliminary data.</text>
</comment>
<dbReference type="EMBL" id="JBBJBU010000002">
    <property type="protein sequence ID" value="KAK7206674.1"/>
    <property type="molecule type" value="Genomic_DNA"/>
</dbReference>
<feature type="compositionally biased region" description="Low complexity" evidence="1">
    <location>
        <begin position="1"/>
        <end position="15"/>
    </location>
</feature>
<feature type="compositionally biased region" description="Low complexity" evidence="1">
    <location>
        <begin position="163"/>
        <end position="186"/>
    </location>
</feature>
<keyword evidence="3" id="KW-1185">Reference proteome</keyword>
<feature type="compositionally biased region" description="Polar residues" evidence="1">
    <location>
        <begin position="123"/>
        <end position="136"/>
    </location>
</feature>
<dbReference type="GeneID" id="90034921"/>
<accession>A0ABR1FA08</accession>
<dbReference type="RefSeq" id="XP_064769707.1">
    <property type="nucleotide sequence ID" value="XM_064909409.1"/>
</dbReference>
<dbReference type="Proteomes" id="UP001498771">
    <property type="component" value="Unassembled WGS sequence"/>
</dbReference>